<organism evidence="8 9">
    <name type="scientific">Acinetobacter baumannii</name>
    <dbReference type="NCBI Taxonomy" id="470"/>
    <lineage>
        <taxon>Bacteria</taxon>
        <taxon>Pseudomonadati</taxon>
        <taxon>Pseudomonadota</taxon>
        <taxon>Gammaproteobacteria</taxon>
        <taxon>Moraxellales</taxon>
        <taxon>Moraxellaceae</taxon>
        <taxon>Acinetobacter</taxon>
        <taxon>Acinetobacter calcoaceticus/baumannii complex</taxon>
    </lineage>
</organism>
<evidence type="ECO:0000256" key="4">
    <source>
        <dbReference type="ARBA" id="ARBA00023065"/>
    </source>
</evidence>
<keyword evidence="5" id="KW-0813">Transport</keyword>
<comment type="caution">
    <text evidence="8">The sequence shown here is derived from an EMBL/GenBank/DDBJ whole genome shotgun (WGS) entry which is preliminary data.</text>
</comment>
<accession>A0AB73FE48</accession>
<name>A0AB73FE48_ACIBA</name>
<sequence>MTQRFAFSTSKTLLAVAIFTSMTTSHAEEPAEQQNSTNVLPTISIQAQKENPTSYVATKANSALKSDAPLFKTAQSVSVVTREQLDQKQARTLADALEGVAGVEAGKLGRRGWDDFIIRGQTSSDSVYVDGLRVGQNTYVATELSGMDQVQILVVFQKVC</sequence>
<keyword evidence="5" id="KW-1134">Transmembrane beta strand</keyword>
<keyword evidence="5" id="KW-0812">Transmembrane</keyword>
<evidence type="ECO:0000313" key="9">
    <source>
        <dbReference type="Proteomes" id="UP000051322"/>
    </source>
</evidence>
<dbReference type="InterPro" id="IPR012910">
    <property type="entry name" value="Plug_dom"/>
</dbReference>
<dbReference type="AlphaFoldDB" id="A0AB73FE48"/>
<dbReference type="GO" id="GO:0009279">
    <property type="term" value="C:cell outer membrane"/>
    <property type="evidence" value="ECO:0007669"/>
    <property type="project" value="UniProtKB-SubCell"/>
</dbReference>
<dbReference type="Proteomes" id="UP000051322">
    <property type="component" value="Unassembled WGS sequence"/>
</dbReference>
<evidence type="ECO:0000256" key="3">
    <source>
        <dbReference type="ARBA" id="ARBA00023004"/>
    </source>
</evidence>
<dbReference type="EMBL" id="LLFE01000066">
    <property type="protein sequence ID" value="KQD18353.1"/>
    <property type="molecule type" value="Genomic_DNA"/>
</dbReference>
<dbReference type="Pfam" id="PF07715">
    <property type="entry name" value="Plug"/>
    <property type="match status" value="1"/>
</dbReference>
<dbReference type="SUPFAM" id="SSF56935">
    <property type="entry name" value="Porins"/>
    <property type="match status" value="1"/>
</dbReference>
<feature type="signal peptide" evidence="6">
    <location>
        <begin position="1"/>
        <end position="27"/>
    </location>
</feature>
<dbReference type="Gene3D" id="2.170.130.10">
    <property type="entry name" value="TonB-dependent receptor, plug domain"/>
    <property type="match status" value="1"/>
</dbReference>
<comment type="similarity">
    <text evidence="5">Belongs to the TonB-dependent receptor family.</text>
</comment>
<dbReference type="InterPro" id="IPR039426">
    <property type="entry name" value="TonB-dep_rcpt-like"/>
</dbReference>
<dbReference type="PANTHER" id="PTHR32552:SF68">
    <property type="entry name" value="FERRICHROME OUTER MEMBRANE TRANSPORTER_PHAGE RECEPTOR"/>
    <property type="match status" value="1"/>
</dbReference>
<dbReference type="InterPro" id="IPR037066">
    <property type="entry name" value="Plug_dom_sf"/>
</dbReference>
<keyword evidence="4" id="KW-0406">Ion transport</keyword>
<dbReference type="PANTHER" id="PTHR32552">
    <property type="entry name" value="FERRICHROME IRON RECEPTOR-RELATED"/>
    <property type="match status" value="1"/>
</dbReference>
<keyword evidence="3" id="KW-0408">Iron</keyword>
<evidence type="ECO:0000256" key="1">
    <source>
        <dbReference type="ARBA" id="ARBA00022496"/>
    </source>
</evidence>
<evidence type="ECO:0000256" key="6">
    <source>
        <dbReference type="SAM" id="SignalP"/>
    </source>
</evidence>
<dbReference type="PROSITE" id="PS52016">
    <property type="entry name" value="TONB_DEPENDENT_REC_3"/>
    <property type="match status" value="1"/>
</dbReference>
<dbReference type="GO" id="GO:0015344">
    <property type="term" value="F:siderophore uptake transmembrane transporter activity"/>
    <property type="evidence" value="ECO:0007669"/>
    <property type="project" value="TreeGrafter"/>
</dbReference>
<evidence type="ECO:0000256" key="2">
    <source>
        <dbReference type="ARBA" id="ARBA00022729"/>
    </source>
</evidence>
<keyword evidence="1" id="KW-0410">Iron transport</keyword>
<feature type="chain" id="PRO_5044490691" description="TonB-dependent receptor plug domain-containing protein" evidence="6">
    <location>
        <begin position="28"/>
        <end position="160"/>
    </location>
</feature>
<proteinExistence type="inferred from homology"/>
<evidence type="ECO:0000259" key="7">
    <source>
        <dbReference type="Pfam" id="PF07715"/>
    </source>
</evidence>
<keyword evidence="2 6" id="KW-0732">Signal</keyword>
<protein>
    <recommendedName>
        <fullName evidence="7">TonB-dependent receptor plug domain-containing protein</fullName>
    </recommendedName>
</protein>
<comment type="subcellular location">
    <subcellularLocation>
        <location evidence="5">Cell outer membrane</location>
        <topology evidence="5">Multi-pass membrane protein</topology>
    </subcellularLocation>
</comment>
<evidence type="ECO:0000313" key="8">
    <source>
        <dbReference type="EMBL" id="KQD18353.1"/>
    </source>
</evidence>
<feature type="domain" description="TonB-dependent receptor plug" evidence="7">
    <location>
        <begin position="70"/>
        <end position="152"/>
    </location>
</feature>
<keyword evidence="5" id="KW-0472">Membrane</keyword>
<keyword evidence="5" id="KW-0998">Cell outer membrane</keyword>
<evidence type="ECO:0000256" key="5">
    <source>
        <dbReference type="PROSITE-ProRule" id="PRU01360"/>
    </source>
</evidence>
<gene>
    <name evidence="8" type="ORF">APD06_20155</name>
</gene>
<reference evidence="8 9" key="1">
    <citation type="submission" date="2015-10" db="EMBL/GenBank/DDBJ databases">
        <title>The utility of whole genome sequencing in characterizing Acinetobacter epidemiology and analyzing hospital outbreaks.</title>
        <authorList>
            <person name="Ozer E.A."/>
            <person name="Fitzpatrick M.A."/>
            <person name="Hauser A.R."/>
        </authorList>
    </citation>
    <scope>NUCLEOTIDE SEQUENCE [LARGE SCALE GENOMIC DNA]</scope>
    <source>
        <strain evidence="8 9">ABBL059</strain>
    </source>
</reference>